<dbReference type="RefSeq" id="WP_142525639.1">
    <property type="nucleotide sequence ID" value="NZ_CABFUZ020000177.1"/>
</dbReference>
<organism evidence="1 2">
    <name type="scientific">Methylacidimicrobium cyclopophantes</name>
    <dbReference type="NCBI Taxonomy" id="1041766"/>
    <lineage>
        <taxon>Bacteria</taxon>
        <taxon>Pseudomonadati</taxon>
        <taxon>Verrucomicrobiota</taxon>
        <taxon>Methylacidimicrobium</taxon>
    </lineage>
</organism>
<gene>
    <name evidence="1" type="ORF">MAMC_01681</name>
</gene>
<dbReference type="OrthoDB" id="9795405at2"/>
<dbReference type="InterPro" id="IPR015946">
    <property type="entry name" value="KH_dom-like_a/b"/>
</dbReference>
<dbReference type="AlphaFoldDB" id="A0A5E6MPW9"/>
<accession>A0A5E6MPW9</accession>
<dbReference type="InterPro" id="IPR003718">
    <property type="entry name" value="OsmC/Ohr_fam"/>
</dbReference>
<dbReference type="SUPFAM" id="SSF82784">
    <property type="entry name" value="OsmC-like"/>
    <property type="match status" value="1"/>
</dbReference>
<dbReference type="Pfam" id="PF02566">
    <property type="entry name" value="OsmC"/>
    <property type="match status" value="1"/>
</dbReference>
<name>A0A5E6MPW9_9BACT</name>
<dbReference type="InterPro" id="IPR036102">
    <property type="entry name" value="OsmC/Ohrsf"/>
</dbReference>
<keyword evidence="2" id="KW-1185">Reference proteome</keyword>
<dbReference type="PANTHER" id="PTHR42830:SF2">
    <property type="entry name" value="OSMC_OHR FAMILY PROTEIN"/>
    <property type="match status" value="1"/>
</dbReference>
<sequence length="145" mass="15604">MHPLPHRYEVVARGGPTGNLSVAGANLPSLEVTAPAQFGGPGNVWSPEELLTASVASCFLLTFDTLAEFARLPWIELSCPTEAILEMADGKRRFTRFSLRPTLKLPRGADAQKAEHLLRKAEERCLVTASLSGAVTLSASIEFAD</sequence>
<dbReference type="Gene3D" id="3.30.300.20">
    <property type="match status" value="1"/>
</dbReference>
<dbReference type="EMBL" id="CABFUZ020000177">
    <property type="protein sequence ID" value="VVM07540.1"/>
    <property type="molecule type" value="Genomic_DNA"/>
</dbReference>
<evidence type="ECO:0000313" key="2">
    <source>
        <dbReference type="Proteomes" id="UP000381693"/>
    </source>
</evidence>
<dbReference type="InterPro" id="IPR052707">
    <property type="entry name" value="OsmC_Ohr_Peroxiredoxin"/>
</dbReference>
<reference evidence="1" key="1">
    <citation type="submission" date="2019-09" db="EMBL/GenBank/DDBJ databases">
        <authorList>
            <person name="Cremers G."/>
        </authorList>
    </citation>
    <scope>NUCLEOTIDE SEQUENCE [LARGE SCALE GENOMIC DNA]</scope>
    <source>
        <strain evidence="1">3B</strain>
    </source>
</reference>
<dbReference type="Proteomes" id="UP000381693">
    <property type="component" value="Unassembled WGS sequence"/>
</dbReference>
<comment type="caution">
    <text evidence="1">The sequence shown here is derived from an EMBL/GenBank/DDBJ whole genome shotgun (WGS) entry which is preliminary data.</text>
</comment>
<dbReference type="PANTHER" id="PTHR42830">
    <property type="entry name" value="OSMOTICALLY INDUCIBLE FAMILY PROTEIN"/>
    <property type="match status" value="1"/>
</dbReference>
<proteinExistence type="predicted"/>
<evidence type="ECO:0000313" key="1">
    <source>
        <dbReference type="EMBL" id="VVM07540.1"/>
    </source>
</evidence>
<protein>
    <submittedName>
        <fullName evidence="1">Uncharacterized protein</fullName>
    </submittedName>
</protein>